<dbReference type="FunFam" id="1.10.30.10:FF:000003">
    <property type="entry name" value="Putative transcription factor SOX-6"/>
    <property type="match status" value="1"/>
</dbReference>
<dbReference type="GO" id="GO:0030182">
    <property type="term" value="P:neuron differentiation"/>
    <property type="evidence" value="ECO:0007669"/>
    <property type="project" value="TreeGrafter"/>
</dbReference>
<keyword evidence="1" id="KW-0805">Transcription regulation</keyword>
<evidence type="ECO:0000313" key="7">
    <source>
        <dbReference type="EMBL" id="KAF7627279.1"/>
    </source>
</evidence>
<dbReference type="GO" id="GO:0005634">
    <property type="term" value="C:nucleus"/>
    <property type="evidence" value="ECO:0007669"/>
    <property type="project" value="UniProtKB-UniRule"/>
</dbReference>
<proteinExistence type="predicted"/>
<feature type="domain" description="HMG box" evidence="6">
    <location>
        <begin position="126"/>
        <end position="194"/>
    </location>
</feature>
<dbReference type="Pfam" id="PF00505">
    <property type="entry name" value="HMG_box"/>
    <property type="match status" value="1"/>
</dbReference>
<accession>A0A8S9ZBY9</accession>
<organism evidence="7 8">
    <name type="scientific">Meloidogyne graminicola</name>
    <dbReference type="NCBI Taxonomy" id="189291"/>
    <lineage>
        <taxon>Eukaryota</taxon>
        <taxon>Metazoa</taxon>
        <taxon>Ecdysozoa</taxon>
        <taxon>Nematoda</taxon>
        <taxon>Chromadorea</taxon>
        <taxon>Rhabditida</taxon>
        <taxon>Tylenchina</taxon>
        <taxon>Tylenchomorpha</taxon>
        <taxon>Tylenchoidea</taxon>
        <taxon>Meloidogynidae</taxon>
        <taxon>Meloidogyninae</taxon>
        <taxon>Meloidogyne</taxon>
    </lineage>
</organism>
<dbReference type="AlphaFoldDB" id="A0A8S9ZBY9"/>
<dbReference type="Gene3D" id="1.10.30.10">
    <property type="entry name" value="High mobility group box domain"/>
    <property type="match status" value="1"/>
</dbReference>
<dbReference type="InterPro" id="IPR036910">
    <property type="entry name" value="HMG_box_dom_sf"/>
</dbReference>
<dbReference type="GO" id="GO:0007420">
    <property type="term" value="P:brain development"/>
    <property type="evidence" value="ECO:0007669"/>
    <property type="project" value="TreeGrafter"/>
</dbReference>
<dbReference type="GO" id="GO:0001228">
    <property type="term" value="F:DNA-binding transcription activator activity, RNA polymerase II-specific"/>
    <property type="evidence" value="ECO:0007669"/>
    <property type="project" value="TreeGrafter"/>
</dbReference>
<evidence type="ECO:0000313" key="8">
    <source>
        <dbReference type="Proteomes" id="UP000605970"/>
    </source>
</evidence>
<dbReference type="OrthoDB" id="6247875at2759"/>
<dbReference type="Proteomes" id="UP000605970">
    <property type="component" value="Unassembled WGS sequence"/>
</dbReference>
<dbReference type="SUPFAM" id="SSF47095">
    <property type="entry name" value="HMG-box"/>
    <property type="match status" value="1"/>
</dbReference>
<dbReference type="EMBL" id="JABEBT010000156">
    <property type="protein sequence ID" value="KAF7627279.1"/>
    <property type="molecule type" value="Genomic_DNA"/>
</dbReference>
<dbReference type="GO" id="GO:0000978">
    <property type="term" value="F:RNA polymerase II cis-regulatory region sequence-specific DNA binding"/>
    <property type="evidence" value="ECO:0007669"/>
    <property type="project" value="TreeGrafter"/>
</dbReference>
<evidence type="ECO:0000256" key="1">
    <source>
        <dbReference type="ARBA" id="ARBA00023015"/>
    </source>
</evidence>
<evidence type="ECO:0000259" key="6">
    <source>
        <dbReference type="PROSITE" id="PS50118"/>
    </source>
</evidence>
<keyword evidence="3" id="KW-0804">Transcription</keyword>
<dbReference type="InterPro" id="IPR009071">
    <property type="entry name" value="HMG_box_dom"/>
</dbReference>
<feature type="DNA-binding region" description="HMG box" evidence="5">
    <location>
        <begin position="126"/>
        <end position="194"/>
    </location>
</feature>
<name>A0A8S9ZBY9_9BILA</name>
<reference evidence="7" key="1">
    <citation type="journal article" date="2020" name="Ecol. Evol.">
        <title>Genome structure and content of the rice root-knot nematode (Meloidogyne graminicola).</title>
        <authorList>
            <person name="Phan N.T."/>
            <person name="Danchin E.G.J."/>
            <person name="Klopp C."/>
            <person name="Perfus-Barbeoch L."/>
            <person name="Kozlowski D.K."/>
            <person name="Koutsovoulos G.D."/>
            <person name="Lopez-Roques C."/>
            <person name="Bouchez O."/>
            <person name="Zahm M."/>
            <person name="Besnard G."/>
            <person name="Bellafiore S."/>
        </authorList>
    </citation>
    <scope>NUCLEOTIDE SEQUENCE</scope>
    <source>
        <strain evidence="7">VN-18</strain>
    </source>
</reference>
<evidence type="ECO:0000256" key="3">
    <source>
        <dbReference type="ARBA" id="ARBA00023163"/>
    </source>
</evidence>
<evidence type="ECO:0000256" key="2">
    <source>
        <dbReference type="ARBA" id="ARBA00023125"/>
    </source>
</evidence>
<protein>
    <submittedName>
        <fullName evidence="7">HMG box domain-containing protein</fullName>
    </submittedName>
</protein>
<sequence>MMYRRSVGFDFSALYAAQHQMFWHNSDELKIMNGGGGGGIGNINTTTTTTIDIETTKLFEQQIAEHSAAIMINQSLPSENDPSSIPLLSNNWNNQQIINQQNFIMSENPFQPYTNATKCKKSGNHIKRPMNAFMVWSRDERLKICSVQPDKHNAEISKELGLRWRRMTKDERRPYEIKAEELRQLHCLEYPDYKYRPRKKIKKVDNQKQQIIIQKEGKERQVLNRSDNGIIIQRRRGDTNNNNNNYQPFLNYGNSLEQFDDKQQQQYYQTQNSTLFEESQQLINQQTSPHFQQQQTSLLNSSLNSPQSISTQQFFTGFPDTASTSSGVQNQQHTSYTAYNPQQQIPQQHSSPVSFQMPQMNITSLIPTQQTSTIQTNERQIYGQQTCNNDQQQLQQQIDHPNKRSTPMHVLFSTANATILFNRPIIN</sequence>
<comment type="caution">
    <text evidence="7">The sequence shown here is derived from an EMBL/GenBank/DDBJ whole genome shotgun (WGS) entry which is preliminary data.</text>
</comment>
<keyword evidence="2 5" id="KW-0238">DNA-binding</keyword>
<dbReference type="InterPro" id="IPR050140">
    <property type="entry name" value="SRY-related_HMG-box_TF-like"/>
</dbReference>
<dbReference type="PANTHER" id="PTHR10270">
    <property type="entry name" value="SOX TRANSCRIPTION FACTOR"/>
    <property type="match status" value="1"/>
</dbReference>
<gene>
    <name evidence="7" type="ORF">Mgra_00009416</name>
</gene>
<dbReference type="GO" id="GO:0000122">
    <property type="term" value="P:negative regulation of transcription by RNA polymerase II"/>
    <property type="evidence" value="ECO:0007669"/>
    <property type="project" value="TreeGrafter"/>
</dbReference>
<dbReference type="PANTHER" id="PTHR10270:SF323">
    <property type="entry name" value="TRANSCRIPTION FACTOR SOX-14-RELATED"/>
    <property type="match status" value="1"/>
</dbReference>
<dbReference type="CDD" id="cd22029">
    <property type="entry name" value="HMG-box_SoxC"/>
    <property type="match status" value="1"/>
</dbReference>
<evidence type="ECO:0000256" key="5">
    <source>
        <dbReference type="PROSITE-ProRule" id="PRU00267"/>
    </source>
</evidence>
<keyword evidence="8" id="KW-1185">Reference proteome</keyword>
<keyword evidence="4 5" id="KW-0539">Nucleus</keyword>
<dbReference type="PROSITE" id="PS50118">
    <property type="entry name" value="HMG_BOX_2"/>
    <property type="match status" value="1"/>
</dbReference>
<evidence type="ECO:0000256" key="4">
    <source>
        <dbReference type="ARBA" id="ARBA00023242"/>
    </source>
</evidence>
<dbReference type="SMART" id="SM00398">
    <property type="entry name" value="HMG"/>
    <property type="match status" value="1"/>
</dbReference>